<dbReference type="SUPFAM" id="SSF88713">
    <property type="entry name" value="Glycoside hydrolase/deacetylase"/>
    <property type="match status" value="1"/>
</dbReference>
<dbReference type="Gene3D" id="3.20.110.20">
    <property type="match status" value="1"/>
</dbReference>
<sequence length="491" mass="54614">MSAVASVSQPDLPDLIEGLPVLWGWEAEIAAATSTDGPVFLPRTNLDLSQLSAGFAIALHMHQPTIPAGVQGELINNLQYMFEHPYEGDNHNAGPFAYCYARMGDFIPELVEQGCNPRIMLDYSGTLLWGLQQMGRQDILTKLRQITCDRTYQPYVEWLGTCWGHAVIPSTPIPDLRLHIRAWQHHFATLFGLDALSRVRGFSPPEMHLPNHPDTLYAFITALQSCGYRWLLVQEHTIETPDGEPIATPHLPHHLVAHNSEGATARLPVLIKTQGSDTKLVGQMQPYGEARSLSPQPLGGTTVPPLVSQISDGENGGVMMNEFPSAFKRTWHEIRQGSSQVVGLNGSEYLELLAEAGITAADFLPCQARGHHRLWQRVSPGAGRQAVTAAIDQLRQEDPGFSMEGASWTDDRSWVSGYENVLAPMQDLSAQFHQIVGHPSDANCRQPHYLQALLHHLLLQTSCFRYWGQGEWTEYAREIYRRGAAILSHDF</sequence>
<evidence type="ECO:0000313" key="2">
    <source>
        <dbReference type="Proteomes" id="UP000191901"/>
    </source>
</evidence>
<gene>
    <name evidence="1" type="ORF">XM38_051710</name>
</gene>
<dbReference type="KEGG" id="hhg:XM38_051710"/>
<evidence type="ECO:0000313" key="1">
    <source>
        <dbReference type="EMBL" id="ASC74196.1"/>
    </source>
</evidence>
<dbReference type="Proteomes" id="UP000191901">
    <property type="component" value="Chromosome"/>
</dbReference>
<dbReference type="GO" id="GO:0005975">
    <property type="term" value="P:carbohydrate metabolic process"/>
    <property type="evidence" value="ECO:0007669"/>
    <property type="project" value="InterPro"/>
</dbReference>
<dbReference type="STRING" id="1641165.XM38_01460"/>
<accession>A0A1Z3HV92</accession>
<organism evidence="1 2">
    <name type="scientific">Halomicronema hongdechloris C2206</name>
    <dbReference type="NCBI Taxonomy" id="1641165"/>
    <lineage>
        <taxon>Bacteria</taxon>
        <taxon>Bacillati</taxon>
        <taxon>Cyanobacteriota</taxon>
        <taxon>Cyanophyceae</taxon>
        <taxon>Nodosilineales</taxon>
        <taxon>Nodosilineaceae</taxon>
        <taxon>Halomicronema</taxon>
    </lineage>
</organism>
<dbReference type="PANTHER" id="PTHR36306">
    <property type="entry name" value="ALPHA-AMYLASE-RELATED-RELATED"/>
    <property type="match status" value="1"/>
</dbReference>
<dbReference type="AlphaFoldDB" id="A0A1Z3HV92"/>
<dbReference type="EMBL" id="CP021983">
    <property type="protein sequence ID" value="ASC74196.1"/>
    <property type="molecule type" value="Genomic_DNA"/>
</dbReference>
<dbReference type="InterPro" id="IPR011330">
    <property type="entry name" value="Glyco_hydro/deAcase_b/a-brl"/>
</dbReference>
<name>A0A1Z3HV92_9CYAN</name>
<reference evidence="1 2" key="1">
    <citation type="journal article" date="2016" name="Biochim. Biophys. Acta">
        <title>Characterization of red-shifted phycobilisomes isolated from the chlorophyll f-containing cyanobacterium Halomicronema hongdechloris.</title>
        <authorList>
            <person name="Li Y."/>
            <person name="Lin Y."/>
            <person name="Garvey C.J."/>
            <person name="Birch D."/>
            <person name="Corkery R.W."/>
            <person name="Loughlin P.C."/>
            <person name="Scheer H."/>
            <person name="Willows R.D."/>
            <person name="Chen M."/>
        </authorList>
    </citation>
    <scope>NUCLEOTIDE SEQUENCE [LARGE SCALE GENOMIC DNA]</scope>
    <source>
        <strain evidence="1 2">C2206</strain>
    </source>
</reference>
<dbReference type="PANTHER" id="PTHR36306:SF5">
    <property type="entry name" value="SLR1535 PROTEIN"/>
    <property type="match status" value="1"/>
</dbReference>
<proteinExistence type="predicted"/>
<protein>
    <submittedName>
        <fullName evidence="1">Uncharacterized protein</fullName>
    </submittedName>
</protein>
<dbReference type="OrthoDB" id="5751423at2"/>
<dbReference type="RefSeq" id="WP_088431386.1">
    <property type="nucleotide sequence ID" value="NZ_CP021983.2"/>
</dbReference>
<dbReference type="InterPro" id="IPR052046">
    <property type="entry name" value="GH57_Enzymes"/>
</dbReference>
<keyword evidence="2" id="KW-1185">Reference proteome</keyword>